<evidence type="ECO:0000313" key="2">
    <source>
        <dbReference type="Proteomes" id="UP000054549"/>
    </source>
</evidence>
<protein>
    <submittedName>
        <fullName evidence="1">Uncharacterized protein</fullName>
    </submittedName>
</protein>
<gene>
    <name evidence="1" type="ORF">M378DRAFT_38619</name>
</gene>
<reference evidence="1 2" key="1">
    <citation type="submission" date="2014-04" db="EMBL/GenBank/DDBJ databases">
        <title>Evolutionary Origins and Diversification of the Mycorrhizal Mutualists.</title>
        <authorList>
            <consortium name="DOE Joint Genome Institute"/>
            <consortium name="Mycorrhizal Genomics Consortium"/>
            <person name="Kohler A."/>
            <person name="Kuo A."/>
            <person name="Nagy L.G."/>
            <person name="Floudas D."/>
            <person name="Copeland A."/>
            <person name="Barry K.W."/>
            <person name="Cichocki N."/>
            <person name="Veneault-Fourrey C."/>
            <person name="LaButti K."/>
            <person name="Lindquist E.A."/>
            <person name="Lipzen A."/>
            <person name="Lundell T."/>
            <person name="Morin E."/>
            <person name="Murat C."/>
            <person name="Riley R."/>
            <person name="Ohm R."/>
            <person name="Sun H."/>
            <person name="Tunlid A."/>
            <person name="Henrissat B."/>
            <person name="Grigoriev I.V."/>
            <person name="Hibbett D.S."/>
            <person name="Martin F."/>
        </authorList>
    </citation>
    <scope>NUCLEOTIDE SEQUENCE [LARGE SCALE GENOMIC DNA]</scope>
    <source>
        <strain evidence="1 2">Koide BX008</strain>
    </source>
</reference>
<keyword evidence="2" id="KW-1185">Reference proteome</keyword>
<dbReference type="InParanoid" id="A0A0C2WY09"/>
<dbReference type="AlphaFoldDB" id="A0A0C2WY09"/>
<dbReference type="Proteomes" id="UP000054549">
    <property type="component" value="Unassembled WGS sequence"/>
</dbReference>
<evidence type="ECO:0000313" key="1">
    <source>
        <dbReference type="EMBL" id="KIL61726.1"/>
    </source>
</evidence>
<feature type="non-terminal residue" evidence="1">
    <location>
        <position position="56"/>
    </location>
</feature>
<organism evidence="1 2">
    <name type="scientific">Amanita muscaria (strain Koide BX008)</name>
    <dbReference type="NCBI Taxonomy" id="946122"/>
    <lineage>
        <taxon>Eukaryota</taxon>
        <taxon>Fungi</taxon>
        <taxon>Dikarya</taxon>
        <taxon>Basidiomycota</taxon>
        <taxon>Agaricomycotina</taxon>
        <taxon>Agaricomycetes</taxon>
        <taxon>Agaricomycetidae</taxon>
        <taxon>Agaricales</taxon>
        <taxon>Pluteineae</taxon>
        <taxon>Amanitaceae</taxon>
        <taxon>Amanita</taxon>
    </lineage>
</organism>
<dbReference type="OrthoDB" id="3266386at2759"/>
<dbReference type="HOGENOM" id="CLU_161753_0_0_1"/>
<accession>A0A0C2WY09</accession>
<name>A0A0C2WY09_AMAMK</name>
<dbReference type="EMBL" id="KN818280">
    <property type="protein sequence ID" value="KIL61726.1"/>
    <property type="molecule type" value="Genomic_DNA"/>
</dbReference>
<proteinExistence type="predicted"/>
<sequence length="56" mass="6330">MCPNGCVAFTGLFATDVLCPKCETPRYQEKIVARKKNSTIQVPRKRFYTLPLGPQL</sequence>